<keyword evidence="3" id="KW-1185">Reference proteome</keyword>
<organism evidence="2 3">
    <name type="scientific">Marinomonas aquimarina</name>
    <dbReference type="NCBI Taxonomy" id="295068"/>
    <lineage>
        <taxon>Bacteria</taxon>
        <taxon>Pseudomonadati</taxon>
        <taxon>Pseudomonadota</taxon>
        <taxon>Gammaproteobacteria</taxon>
        <taxon>Oceanospirillales</taxon>
        <taxon>Oceanospirillaceae</taxon>
        <taxon>Marinomonas</taxon>
    </lineage>
</organism>
<dbReference type="SUPFAM" id="SSF55729">
    <property type="entry name" value="Acyl-CoA N-acyltransferases (Nat)"/>
    <property type="match status" value="1"/>
</dbReference>
<keyword evidence="2" id="KW-0808">Transferase</keyword>
<dbReference type="PANTHER" id="PTHR43451">
    <property type="entry name" value="ACETYLTRANSFERASE (GNAT) FAMILY PROTEIN"/>
    <property type="match status" value="1"/>
</dbReference>
<keyword evidence="2" id="KW-0012">Acyltransferase</keyword>
<dbReference type="GO" id="GO:0016747">
    <property type="term" value="F:acyltransferase activity, transferring groups other than amino-acyl groups"/>
    <property type="evidence" value="ECO:0007669"/>
    <property type="project" value="InterPro"/>
</dbReference>
<dbReference type="InterPro" id="IPR016181">
    <property type="entry name" value="Acyl_CoA_acyltransferase"/>
</dbReference>
<evidence type="ECO:0000313" key="3">
    <source>
        <dbReference type="Proteomes" id="UP000092627"/>
    </source>
</evidence>
<gene>
    <name evidence="2" type="primary">yafP_1</name>
    <name evidence="2" type="ORF">MAQ5080_01214</name>
</gene>
<reference evidence="2 3" key="1">
    <citation type="submission" date="2016-06" db="EMBL/GenBank/DDBJ databases">
        <authorList>
            <person name="Kjaerup R.B."/>
            <person name="Dalgaard T.S."/>
            <person name="Juul-Madsen H.R."/>
        </authorList>
    </citation>
    <scope>NUCLEOTIDE SEQUENCE [LARGE SCALE GENOMIC DNA]</scope>
    <source>
        <strain evidence="2 3">CECT 5080</strain>
    </source>
</reference>
<accession>A0A1A8T848</accession>
<name>A0A1A8T848_9GAMM</name>
<dbReference type="Gene3D" id="3.40.630.30">
    <property type="match status" value="1"/>
</dbReference>
<dbReference type="EMBL" id="FLOC01000005">
    <property type="protein sequence ID" value="SBS28806.1"/>
    <property type="molecule type" value="Genomic_DNA"/>
</dbReference>
<dbReference type="OrthoDB" id="5355033at2"/>
<dbReference type="InterPro" id="IPR000182">
    <property type="entry name" value="GNAT_dom"/>
</dbReference>
<evidence type="ECO:0000259" key="1">
    <source>
        <dbReference type="PROSITE" id="PS51186"/>
    </source>
</evidence>
<feature type="domain" description="N-acetyltransferase" evidence="1">
    <location>
        <begin position="16"/>
        <end position="165"/>
    </location>
</feature>
<dbReference type="PANTHER" id="PTHR43451:SF1">
    <property type="entry name" value="ACETYLTRANSFERASE"/>
    <property type="match status" value="1"/>
</dbReference>
<proteinExistence type="predicted"/>
<dbReference type="Pfam" id="PF13673">
    <property type="entry name" value="Acetyltransf_10"/>
    <property type="match status" value="1"/>
</dbReference>
<protein>
    <submittedName>
        <fullName evidence="2">Putative N-acetyltransferase YafP</fullName>
        <ecNumber evidence="2">2.3.1.-</ecNumber>
    </submittedName>
</protein>
<dbReference type="InterPro" id="IPR052564">
    <property type="entry name" value="N-acetyltrans/Recomb-assoc"/>
</dbReference>
<dbReference type="RefSeq" id="WP_067206928.1">
    <property type="nucleotide sequence ID" value="NZ_FLOC01000005.1"/>
</dbReference>
<dbReference type="EC" id="2.3.1.-" evidence="2"/>
<dbReference type="AlphaFoldDB" id="A0A1A8T848"/>
<dbReference type="Proteomes" id="UP000092627">
    <property type="component" value="Unassembled WGS sequence"/>
</dbReference>
<sequence length="165" mass="18954">MNPNTVIIEPFTSQTMNVRELLDVFHRSVHAVPDAIYSAEQKSAWAPDCVDAGAWNERLAQHQVWVARDEKNRECLGFIELDLSGDLECLYICPRAQRQGIAKRLVITAFENMSQQFPEKTNWQVQASDTAYEFFLKLGFLPTKRNQIERFGILLENTTMAKDIC</sequence>
<dbReference type="STRING" id="295068.MAQ5080_01214"/>
<dbReference type="PROSITE" id="PS51186">
    <property type="entry name" value="GNAT"/>
    <property type="match status" value="1"/>
</dbReference>
<dbReference type="CDD" id="cd04301">
    <property type="entry name" value="NAT_SF"/>
    <property type="match status" value="1"/>
</dbReference>
<evidence type="ECO:0000313" key="2">
    <source>
        <dbReference type="EMBL" id="SBS28806.1"/>
    </source>
</evidence>